<dbReference type="PROSITE" id="PS50983">
    <property type="entry name" value="FE_B12_PBP"/>
    <property type="match status" value="1"/>
</dbReference>
<dbReference type="CDD" id="cd01146">
    <property type="entry name" value="FhuD"/>
    <property type="match status" value="1"/>
</dbReference>
<comment type="subcellular location">
    <subcellularLocation>
        <location evidence="1">Cell envelope</location>
    </subcellularLocation>
</comment>
<feature type="domain" description="Fe/B12 periplasmic-binding" evidence="5">
    <location>
        <begin position="65"/>
        <end position="336"/>
    </location>
</feature>
<reference evidence="6 7" key="1">
    <citation type="submission" date="2018-03" db="EMBL/GenBank/DDBJ databases">
        <title>Genomic Encyclopedia of Archaeal and Bacterial Type Strains, Phase II (KMG-II): from individual species to whole genera.</title>
        <authorList>
            <person name="Goeker M."/>
        </authorList>
    </citation>
    <scope>NUCLEOTIDE SEQUENCE [LARGE SCALE GENOMIC DNA]</scope>
    <source>
        <strain evidence="6 7">DSM 45312</strain>
    </source>
</reference>
<accession>A0A2P8DEP2</accession>
<comment type="similarity">
    <text evidence="2">Belongs to the bacterial solute-binding protein 8 family.</text>
</comment>
<keyword evidence="3" id="KW-0813">Transport</keyword>
<dbReference type="Pfam" id="PF01497">
    <property type="entry name" value="Peripla_BP_2"/>
    <property type="match status" value="1"/>
</dbReference>
<comment type="caution">
    <text evidence="6">The sequence shown here is derived from an EMBL/GenBank/DDBJ whole genome shotgun (WGS) entry which is preliminary data.</text>
</comment>
<dbReference type="PANTHER" id="PTHR30532:SF24">
    <property type="entry name" value="FERRIC ENTEROBACTIN-BINDING PERIPLASMIC PROTEIN FEPB"/>
    <property type="match status" value="1"/>
</dbReference>
<dbReference type="GO" id="GO:0030288">
    <property type="term" value="C:outer membrane-bounded periplasmic space"/>
    <property type="evidence" value="ECO:0007669"/>
    <property type="project" value="TreeGrafter"/>
</dbReference>
<protein>
    <submittedName>
        <fullName evidence="6">Iron complex transport system substrate-binding protein</fullName>
    </submittedName>
</protein>
<dbReference type="RefSeq" id="WP_106584625.1">
    <property type="nucleotide sequence ID" value="NZ_PYGA01000014.1"/>
</dbReference>
<dbReference type="OrthoDB" id="1846031at2"/>
<dbReference type="Proteomes" id="UP000240542">
    <property type="component" value="Unassembled WGS sequence"/>
</dbReference>
<gene>
    <name evidence="6" type="ORF">CLV63_114129</name>
</gene>
<dbReference type="Gene3D" id="3.40.50.1980">
    <property type="entry name" value="Nitrogenase molybdenum iron protein domain"/>
    <property type="match status" value="2"/>
</dbReference>
<dbReference type="PANTHER" id="PTHR30532">
    <property type="entry name" value="IRON III DICITRATE-BINDING PERIPLASMIC PROTEIN"/>
    <property type="match status" value="1"/>
</dbReference>
<keyword evidence="7" id="KW-1185">Reference proteome</keyword>
<dbReference type="EMBL" id="PYGA01000014">
    <property type="protein sequence ID" value="PSK95696.1"/>
    <property type="molecule type" value="Genomic_DNA"/>
</dbReference>
<dbReference type="InterPro" id="IPR002491">
    <property type="entry name" value="ABC_transptr_periplasmic_BD"/>
</dbReference>
<sequence length="351" mass="36825">MDTTAVRQRTARPGRRGFLIGAGGLTLLGAAGCGGAGSTDSGGGGKARTIKHKYGSTEVPGTPTRVVTVGLTEQDYVLALGVAPVGVREWFGEHPGALWPWAREALGDDPLPEVLPVEELNFEQIASLETDLILGVNSGLTKKEYETLSEIAPTIAQAPGHADFGAPWQDIAAIVGTALNVRKKADTLVRDIEKLFDDARAEHPEFGGATALLASSITGEAWAYAEGPAPGFLTQLGFDLPEKAEKLFTGKDRAPVQVSTERLDALEADVLLVGVYGPENESITSKPVFKELDASKEGRVLTMPEMSEVNGALSFGSLLSLPVALDAMLPRIAALADGDPDTKADKADKAA</sequence>
<evidence type="ECO:0000313" key="6">
    <source>
        <dbReference type="EMBL" id="PSK95696.1"/>
    </source>
</evidence>
<organism evidence="6 7">
    <name type="scientific">Murinocardiopsis flavida</name>
    <dbReference type="NCBI Taxonomy" id="645275"/>
    <lineage>
        <taxon>Bacteria</taxon>
        <taxon>Bacillati</taxon>
        <taxon>Actinomycetota</taxon>
        <taxon>Actinomycetes</taxon>
        <taxon>Streptosporangiales</taxon>
        <taxon>Nocardiopsidaceae</taxon>
        <taxon>Murinocardiopsis</taxon>
    </lineage>
</organism>
<dbReference type="SUPFAM" id="SSF53807">
    <property type="entry name" value="Helical backbone' metal receptor"/>
    <property type="match status" value="1"/>
</dbReference>
<dbReference type="GO" id="GO:1901678">
    <property type="term" value="P:iron coordination entity transport"/>
    <property type="evidence" value="ECO:0007669"/>
    <property type="project" value="UniProtKB-ARBA"/>
</dbReference>
<proteinExistence type="inferred from homology"/>
<evidence type="ECO:0000313" key="7">
    <source>
        <dbReference type="Proteomes" id="UP000240542"/>
    </source>
</evidence>
<keyword evidence="4" id="KW-0732">Signal</keyword>
<name>A0A2P8DEP2_9ACTN</name>
<evidence type="ECO:0000256" key="2">
    <source>
        <dbReference type="ARBA" id="ARBA00008814"/>
    </source>
</evidence>
<evidence type="ECO:0000256" key="3">
    <source>
        <dbReference type="ARBA" id="ARBA00022448"/>
    </source>
</evidence>
<evidence type="ECO:0000259" key="5">
    <source>
        <dbReference type="PROSITE" id="PS50983"/>
    </source>
</evidence>
<evidence type="ECO:0000256" key="1">
    <source>
        <dbReference type="ARBA" id="ARBA00004196"/>
    </source>
</evidence>
<dbReference type="AlphaFoldDB" id="A0A2P8DEP2"/>
<evidence type="ECO:0000256" key="4">
    <source>
        <dbReference type="ARBA" id="ARBA00022729"/>
    </source>
</evidence>
<dbReference type="PROSITE" id="PS51257">
    <property type="entry name" value="PROKAR_LIPOPROTEIN"/>
    <property type="match status" value="1"/>
</dbReference>
<dbReference type="InterPro" id="IPR051313">
    <property type="entry name" value="Bact_iron-sidero_bind"/>
</dbReference>